<evidence type="ECO:0000313" key="3">
    <source>
        <dbReference type="Proteomes" id="UP001215598"/>
    </source>
</evidence>
<dbReference type="EMBL" id="JARKIB010000122">
    <property type="protein sequence ID" value="KAJ7736265.1"/>
    <property type="molecule type" value="Genomic_DNA"/>
</dbReference>
<accession>A0AAD7I7X3</accession>
<keyword evidence="3" id="KW-1185">Reference proteome</keyword>
<feature type="region of interest" description="Disordered" evidence="1">
    <location>
        <begin position="1"/>
        <end position="21"/>
    </location>
</feature>
<organism evidence="2 3">
    <name type="scientific">Mycena metata</name>
    <dbReference type="NCBI Taxonomy" id="1033252"/>
    <lineage>
        <taxon>Eukaryota</taxon>
        <taxon>Fungi</taxon>
        <taxon>Dikarya</taxon>
        <taxon>Basidiomycota</taxon>
        <taxon>Agaricomycotina</taxon>
        <taxon>Agaricomycetes</taxon>
        <taxon>Agaricomycetidae</taxon>
        <taxon>Agaricales</taxon>
        <taxon>Marasmiineae</taxon>
        <taxon>Mycenaceae</taxon>
        <taxon>Mycena</taxon>
    </lineage>
</organism>
<evidence type="ECO:0000256" key="1">
    <source>
        <dbReference type="SAM" id="MobiDB-lite"/>
    </source>
</evidence>
<protein>
    <submittedName>
        <fullName evidence="2">Uncharacterized protein</fullName>
    </submittedName>
</protein>
<dbReference type="Proteomes" id="UP001215598">
    <property type="component" value="Unassembled WGS sequence"/>
</dbReference>
<name>A0AAD7I7X3_9AGAR</name>
<comment type="caution">
    <text evidence="2">The sequence shown here is derived from an EMBL/GenBank/DDBJ whole genome shotgun (WGS) entry which is preliminary data.</text>
</comment>
<proteinExistence type="predicted"/>
<evidence type="ECO:0000313" key="2">
    <source>
        <dbReference type="EMBL" id="KAJ7736265.1"/>
    </source>
</evidence>
<dbReference type="AlphaFoldDB" id="A0AAD7I7X3"/>
<gene>
    <name evidence="2" type="ORF">B0H16DRAFT_1730851</name>
</gene>
<sequence>MGGCISSPAPPGGEVSERDRALHRQAEKQLKEPKALMQIQVKVGAVLGLPASLFLSGMQSLVGGHRSLVGVLPVPTAARMAGRIRYSFVPGAPPLSCAASAAVDPRSPIVDTRPSTLCALGRICRLPRCTIRGQSSRLRRVTSVFVCAWRLARLYIGPSPAVDLPPALLRFGAGYT</sequence>
<reference evidence="2" key="1">
    <citation type="submission" date="2023-03" db="EMBL/GenBank/DDBJ databases">
        <title>Massive genome expansion in bonnet fungi (Mycena s.s.) driven by repeated elements and novel gene families across ecological guilds.</title>
        <authorList>
            <consortium name="Lawrence Berkeley National Laboratory"/>
            <person name="Harder C.B."/>
            <person name="Miyauchi S."/>
            <person name="Viragh M."/>
            <person name="Kuo A."/>
            <person name="Thoen E."/>
            <person name="Andreopoulos B."/>
            <person name="Lu D."/>
            <person name="Skrede I."/>
            <person name="Drula E."/>
            <person name="Henrissat B."/>
            <person name="Morin E."/>
            <person name="Kohler A."/>
            <person name="Barry K."/>
            <person name="LaButti K."/>
            <person name="Morin E."/>
            <person name="Salamov A."/>
            <person name="Lipzen A."/>
            <person name="Mereny Z."/>
            <person name="Hegedus B."/>
            <person name="Baldrian P."/>
            <person name="Stursova M."/>
            <person name="Weitz H."/>
            <person name="Taylor A."/>
            <person name="Grigoriev I.V."/>
            <person name="Nagy L.G."/>
            <person name="Martin F."/>
            <person name="Kauserud H."/>
        </authorList>
    </citation>
    <scope>NUCLEOTIDE SEQUENCE</scope>
    <source>
        <strain evidence="2">CBHHK182m</strain>
    </source>
</reference>